<name>A0A7J5U1U1_9BACT</name>
<accession>A0A7J5U1U1</accession>
<sequence>MQGSIRIWFSLLLTLVPVVIFWLCWGHLAVNVPKWDDHALKAYLLYSEQETDVSGKIYQLFRQHNEHRIVLDRMVTWLDYNLFGKLNYRHLMLLGNASLLGLLAVLSAVLHRTVRSTRRESGLVYAAPVAFLLFNLSSWENAFWGMAALQNFSVVLWVMGSLYCLTVGWQVWVAVGLAILATLTSGNGLLIWPIGVVVLLLQRQYRPLLGWSLSALVVIGLYFLGYENPEGNPPARGSVLDFFKGWLAFNGAAADVFPLGNPFLLCLFLGSVLTVGVLGAALWVFIRDLLPYALSKTCQTTPRPAAGNLFFVGCAAFLLGTGLIVAWSRVGFGLDVLITSRYKIYSLLLMAVAYVYAIAQLAPRWRGLAGTVGLVGSVAIAGLSYVVYADEVLWWRRWLLTNQFNWTYLSNRPVSGIDPTTARWVDNAPAYYDRCLPALYGPAEAGAVQLDTVYEAGGQFVVKSAAPSLAALPQPSLRQPDGGLTLILQSDKRTYLYGALPNPADNPKTALKRGIFPNRDLLVVFPAAEPAPDQYRLSVLAVDPVSGACTVHPTGRTLVVQPRSSTDLKKNW</sequence>
<evidence type="ECO:0000256" key="1">
    <source>
        <dbReference type="SAM" id="Phobius"/>
    </source>
</evidence>
<protein>
    <submittedName>
        <fullName evidence="2">Uncharacterized protein</fullName>
    </submittedName>
</protein>
<feature type="transmembrane region" description="Helical" evidence="1">
    <location>
        <begin position="172"/>
        <end position="202"/>
    </location>
</feature>
<dbReference type="AlphaFoldDB" id="A0A7J5U1U1"/>
<evidence type="ECO:0000313" key="2">
    <source>
        <dbReference type="EMBL" id="KAB7730878.1"/>
    </source>
</evidence>
<feature type="transmembrane region" description="Helical" evidence="1">
    <location>
        <begin position="145"/>
        <end position="165"/>
    </location>
</feature>
<feature type="transmembrane region" description="Helical" evidence="1">
    <location>
        <begin position="368"/>
        <end position="388"/>
    </location>
</feature>
<reference evidence="2 3" key="1">
    <citation type="submission" date="2019-10" db="EMBL/GenBank/DDBJ databases">
        <title>Rudanella paleaurantiibacter sp. nov., isolated from sludge.</title>
        <authorList>
            <person name="Xu S.Q."/>
        </authorList>
    </citation>
    <scope>NUCLEOTIDE SEQUENCE [LARGE SCALE GENOMIC DNA]</scope>
    <source>
        <strain evidence="2 3">HX-22-17</strain>
    </source>
</reference>
<feature type="transmembrane region" description="Helical" evidence="1">
    <location>
        <begin position="208"/>
        <end position="226"/>
    </location>
</feature>
<proteinExistence type="predicted"/>
<keyword evidence="1" id="KW-0472">Membrane</keyword>
<organism evidence="2 3">
    <name type="scientific">Rudanella paleaurantiibacter</name>
    <dbReference type="NCBI Taxonomy" id="2614655"/>
    <lineage>
        <taxon>Bacteria</taxon>
        <taxon>Pseudomonadati</taxon>
        <taxon>Bacteroidota</taxon>
        <taxon>Cytophagia</taxon>
        <taxon>Cytophagales</taxon>
        <taxon>Cytophagaceae</taxon>
        <taxon>Rudanella</taxon>
    </lineage>
</organism>
<feature type="transmembrane region" description="Helical" evidence="1">
    <location>
        <begin position="306"/>
        <end position="332"/>
    </location>
</feature>
<feature type="transmembrane region" description="Helical" evidence="1">
    <location>
        <begin position="91"/>
        <end position="110"/>
    </location>
</feature>
<gene>
    <name evidence="2" type="ORF">F5984_12105</name>
</gene>
<evidence type="ECO:0000313" key="3">
    <source>
        <dbReference type="Proteomes" id="UP000488299"/>
    </source>
</evidence>
<keyword evidence="1" id="KW-0812">Transmembrane</keyword>
<feature type="transmembrane region" description="Helical" evidence="1">
    <location>
        <begin position="344"/>
        <end position="362"/>
    </location>
</feature>
<dbReference type="EMBL" id="WELI01000004">
    <property type="protein sequence ID" value="KAB7730878.1"/>
    <property type="molecule type" value="Genomic_DNA"/>
</dbReference>
<feature type="transmembrane region" description="Helical" evidence="1">
    <location>
        <begin position="7"/>
        <end position="28"/>
    </location>
</feature>
<comment type="caution">
    <text evidence="2">The sequence shown here is derived from an EMBL/GenBank/DDBJ whole genome shotgun (WGS) entry which is preliminary data.</text>
</comment>
<keyword evidence="3" id="KW-1185">Reference proteome</keyword>
<feature type="transmembrane region" description="Helical" evidence="1">
    <location>
        <begin position="263"/>
        <end position="286"/>
    </location>
</feature>
<dbReference type="RefSeq" id="WP_152124537.1">
    <property type="nucleotide sequence ID" value="NZ_WELI01000004.1"/>
</dbReference>
<keyword evidence="1" id="KW-1133">Transmembrane helix</keyword>
<dbReference type="Proteomes" id="UP000488299">
    <property type="component" value="Unassembled WGS sequence"/>
</dbReference>